<dbReference type="Gene3D" id="1.10.357.10">
    <property type="entry name" value="Tetracycline Repressor, domain 2"/>
    <property type="match status" value="1"/>
</dbReference>
<keyword evidence="1" id="KW-0805">Transcription regulation</keyword>
<evidence type="ECO:0000256" key="4">
    <source>
        <dbReference type="PROSITE-ProRule" id="PRU00335"/>
    </source>
</evidence>
<feature type="DNA-binding region" description="H-T-H motif" evidence="4">
    <location>
        <begin position="28"/>
        <end position="47"/>
    </location>
</feature>
<dbReference type="SUPFAM" id="SSF48498">
    <property type="entry name" value="Tetracyclin repressor-like, C-terminal domain"/>
    <property type="match status" value="1"/>
</dbReference>
<dbReference type="PROSITE" id="PS01081">
    <property type="entry name" value="HTH_TETR_1"/>
    <property type="match status" value="1"/>
</dbReference>
<keyword evidence="7" id="KW-1185">Reference proteome</keyword>
<name>A0AAJ1BKG0_9GAMM</name>
<evidence type="ECO:0000259" key="5">
    <source>
        <dbReference type="PROSITE" id="PS50977"/>
    </source>
</evidence>
<evidence type="ECO:0000313" key="7">
    <source>
        <dbReference type="Proteomes" id="UP001297581"/>
    </source>
</evidence>
<evidence type="ECO:0000256" key="2">
    <source>
        <dbReference type="ARBA" id="ARBA00023125"/>
    </source>
</evidence>
<dbReference type="Gene3D" id="1.10.10.60">
    <property type="entry name" value="Homeodomain-like"/>
    <property type="match status" value="1"/>
</dbReference>
<dbReference type="InterPro" id="IPR036271">
    <property type="entry name" value="Tet_transcr_reg_TetR-rel_C_sf"/>
</dbReference>
<dbReference type="InterPro" id="IPR001647">
    <property type="entry name" value="HTH_TetR"/>
</dbReference>
<sequence length="192" mass="21325">MRSAEFDREHVLRQAMQAFMVKGYSKTSMQDLTRATGLHPGSIYCAFENKRGLLLAAIAQYQADRMAQFQAYFPEDGKVVDGLAAYLANIVAECQCGADKACLLTKSLNELAEQDEEIRALLCQSLGTCQQGLARQFQRAIDNQEMPANQSSIERAEYFVMGVYGLRTLAQTHPAEATLTRLADKLLKDSCN</sequence>
<evidence type="ECO:0000256" key="3">
    <source>
        <dbReference type="ARBA" id="ARBA00023163"/>
    </source>
</evidence>
<evidence type="ECO:0000256" key="1">
    <source>
        <dbReference type="ARBA" id="ARBA00023015"/>
    </source>
</evidence>
<dbReference type="Proteomes" id="UP001297581">
    <property type="component" value="Unassembled WGS sequence"/>
</dbReference>
<comment type="caution">
    <text evidence="6">The sequence shown here is derived from an EMBL/GenBank/DDBJ whole genome shotgun (WGS) entry which is preliminary data.</text>
</comment>
<dbReference type="InterPro" id="IPR009057">
    <property type="entry name" value="Homeodomain-like_sf"/>
</dbReference>
<dbReference type="SUPFAM" id="SSF46689">
    <property type="entry name" value="Homeodomain-like"/>
    <property type="match status" value="1"/>
</dbReference>
<accession>A0AAJ1BKG0</accession>
<dbReference type="Pfam" id="PF00440">
    <property type="entry name" value="TetR_N"/>
    <property type="match status" value="1"/>
</dbReference>
<gene>
    <name evidence="6" type="ORF">MJ923_14285</name>
</gene>
<organism evidence="6 7">
    <name type="scientific">Shewanella zhuhaiensis</name>
    <dbReference type="NCBI Taxonomy" id="2919576"/>
    <lineage>
        <taxon>Bacteria</taxon>
        <taxon>Pseudomonadati</taxon>
        <taxon>Pseudomonadota</taxon>
        <taxon>Gammaproteobacteria</taxon>
        <taxon>Alteromonadales</taxon>
        <taxon>Shewanellaceae</taxon>
        <taxon>Shewanella</taxon>
    </lineage>
</organism>
<dbReference type="PANTHER" id="PTHR47506">
    <property type="entry name" value="TRANSCRIPTIONAL REGULATORY PROTEIN"/>
    <property type="match status" value="1"/>
</dbReference>
<keyword evidence="3" id="KW-0804">Transcription</keyword>
<dbReference type="AlphaFoldDB" id="A0AAJ1BKG0"/>
<protein>
    <submittedName>
        <fullName evidence="6">TetR/AcrR family transcriptional regulator</fullName>
    </submittedName>
</protein>
<proteinExistence type="predicted"/>
<dbReference type="EMBL" id="JAKUDL010000005">
    <property type="protein sequence ID" value="MCH4295472.1"/>
    <property type="molecule type" value="Genomic_DNA"/>
</dbReference>
<dbReference type="PROSITE" id="PS50977">
    <property type="entry name" value="HTH_TETR_2"/>
    <property type="match status" value="1"/>
</dbReference>
<evidence type="ECO:0000313" key="6">
    <source>
        <dbReference type="EMBL" id="MCH4295472.1"/>
    </source>
</evidence>
<feature type="domain" description="HTH tetR-type" evidence="5">
    <location>
        <begin position="5"/>
        <end position="65"/>
    </location>
</feature>
<dbReference type="InterPro" id="IPR023772">
    <property type="entry name" value="DNA-bd_HTH_TetR-type_CS"/>
</dbReference>
<dbReference type="RefSeq" id="WP_240591679.1">
    <property type="nucleotide sequence ID" value="NZ_JAKUDL010000005.1"/>
</dbReference>
<dbReference type="GO" id="GO:0003677">
    <property type="term" value="F:DNA binding"/>
    <property type="evidence" value="ECO:0007669"/>
    <property type="project" value="UniProtKB-UniRule"/>
</dbReference>
<reference evidence="6 7" key="1">
    <citation type="submission" date="2022-02" db="EMBL/GenBank/DDBJ databases">
        <title>The genome sequence of Shewanella sp. 3B26.</title>
        <authorList>
            <person name="Du J."/>
        </authorList>
    </citation>
    <scope>NUCLEOTIDE SEQUENCE [LARGE SCALE GENOMIC DNA]</scope>
    <source>
        <strain evidence="6 7">3B26</strain>
    </source>
</reference>
<dbReference type="PANTHER" id="PTHR47506:SF8">
    <property type="entry name" value="REPRESSOR OF PUTATIVE XENOBIOTIC REDUCTASE TETR FAMILY-RELATED"/>
    <property type="match status" value="1"/>
</dbReference>
<keyword evidence="2 4" id="KW-0238">DNA-binding</keyword>